<feature type="transmembrane region" description="Helical" evidence="6">
    <location>
        <begin position="42"/>
        <end position="62"/>
    </location>
</feature>
<dbReference type="AlphaFoldDB" id="A0A4S2MRW3"/>
<evidence type="ECO:0000256" key="4">
    <source>
        <dbReference type="ARBA" id="ARBA00022989"/>
    </source>
</evidence>
<feature type="non-terminal residue" evidence="8">
    <location>
        <position position="167"/>
    </location>
</feature>
<sequence>SMGGHGMGSSATTKAACKISMLWNWNTVNSCFIARSWHNRTLGHFAGSCIGIFFLVFFLELIRRAQREWDRSLLRKRQNASNPSLSPSESPVSTTGGEKGERKMGALRVVLSSGEEMGPTMVEQLVRSGFFVVQFGVAYIVMLLAMYYNGYVIIMILLGAFFGHFVF</sequence>
<keyword evidence="6" id="KW-0186">Copper</keyword>
<reference evidence="8 9" key="1">
    <citation type="submission" date="2019-04" db="EMBL/GenBank/DDBJ databases">
        <title>Comparative genomics and transcriptomics to analyze fruiting body development in filamentous ascomycetes.</title>
        <authorList>
            <consortium name="DOE Joint Genome Institute"/>
            <person name="Lutkenhaus R."/>
            <person name="Traeger S."/>
            <person name="Breuer J."/>
            <person name="Kuo A."/>
            <person name="Lipzen A."/>
            <person name="Pangilinan J."/>
            <person name="Dilworth D."/>
            <person name="Sandor L."/>
            <person name="Poggeler S."/>
            <person name="Barry K."/>
            <person name="Grigoriev I.V."/>
            <person name="Nowrousian M."/>
        </authorList>
    </citation>
    <scope>NUCLEOTIDE SEQUENCE [LARGE SCALE GENOMIC DNA]</scope>
    <source>
        <strain evidence="8 9">CBS 389.68</strain>
    </source>
</reference>
<dbReference type="InParanoid" id="A0A4S2MRW3"/>
<dbReference type="FunCoup" id="A0A4S2MRW3">
    <property type="interactions" value="23"/>
</dbReference>
<dbReference type="EMBL" id="ML220135">
    <property type="protein sequence ID" value="TGZ79009.1"/>
    <property type="molecule type" value="Genomic_DNA"/>
</dbReference>
<evidence type="ECO:0000313" key="8">
    <source>
        <dbReference type="EMBL" id="TGZ79009.1"/>
    </source>
</evidence>
<feature type="non-terminal residue" evidence="8">
    <location>
        <position position="1"/>
    </location>
</feature>
<keyword evidence="6" id="KW-0406">Ion transport</keyword>
<proteinExistence type="inferred from homology"/>
<dbReference type="GO" id="GO:0016020">
    <property type="term" value="C:membrane"/>
    <property type="evidence" value="ECO:0007669"/>
    <property type="project" value="UniProtKB-SubCell"/>
</dbReference>
<name>A0A4S2MRW3_9PEZI</name>
<protein>
    <recommendedName>
        <fullName evidence="6">Copper transport protein</fullName>
    </recommendedName>
</protein>
<comment type="similarity">
    <text evidence="2 6">Belongs to the copper transporter (Ctr) (TC 1.A.56) family. SLC31A subfamily.</text>
</comment>
<gene>
    <name evidence="8" type="ORF">EX30DRAFT_292586</name>
</gene>
<dbReference type="InterPro" id="IPR007274">
    <property type="entry name" value="Cop_transporter"/>
</dbReference>
<evidence type="ECO:0000256" key="1">
    <source>
        <dbReference type="ARBA" id="ARBA00004141"/>
    </source>
</evidence>
<keyword evidence="6" id="KW-0187">Copper transport</keyword>
<dbReference type="OrthoDB" id="161814at2759"/>
<keyword evidence="9" id="KW-1185">Reference proteome</keyword>
<organism evidence="8 9">
    <name type="scientific">Ascodesmis nigricans</name>
    <dbReference type="NCBI Taxonomy" id="341454"/>
    <lineage>
        <taxon>Eukaryota</taxon>
        <taxon>Fungi</taxon>
        <taxon>Dikarya</taxon>
        <taxon>Ascomycota</taxon>
        <taxon>Pezizomycotina</taxon>
        <taxon>Pezizomycetes</taxon>
        <taxon>Pezizales</taxon>
        <taxon>Ascodesmidaceae</taxon>
        <taxon>Ascodesmis</taxon>
    </lineage>
</organism>
<keyword evidence="5 6" id="KW-0472">Membrane</keyword>
<feature type="compositionally biased region" description="Polar residues" evidence="7">
    <location>
        <begin position="79"/>
        <end position="96"/>
    </location>
</feature>
<dbReference type="Proteomes" id="UP000298138">
    <property type="component" value="Unassembled WGS sequence"/>
</dbReference>
<feature type="region of interest" description="Disordered" evidence="7">
    <location>
        <begin position="79"/>
        <end position="101"/>
    </location>
</feature>
<evidence type="ECO:0000256" key="3">
    <source>
        <dbReference type="ARBA" id="ARBA00022692"/>
    </source>
</evidence>
<evidence type="ECO:0000256" key="5">
    <source>
        <dbReference type="ARBA" id="ARBA00023136"/>
    </source>
</evidence>
<keyword evidence="6" id="KW-0813">Transport</keyword>
<comment type="subcellular location">
    <subcellularLocation>
        <location evidence="1 6">Membrane</location>
        <topology evidence="1 6">Multi-pass membrane protein</topology>
    </subcellularLocation>
</comment>
<evidence type="ECO:0000256" key="2">
    <source>
        <dbReference type="ARBA" id="ARBA00006921"/>
    </source>
</evidence>
<evidence type="ECO:0000313" key="9">
    <source>
        <dbReference type="Proteomes" id="UP000298138"/>
    </source>
</evidence>
<dbReference type="PANTHER" id="PTHR12483:SF73">
    <property type="entry name" value="COPPER TRANSPORT PROTEIN CTR3"/>
    <property type="match status" value="1"/>
</dbReference>
<dbReference type="GO" id="GO:0005375">
    <property type="term" value="F:copper ion transmembrane transporter activity"/>
    <property type="evidence" value="ECO:0007669"/>
    <property type="project" value="UniProtKB-UniRule"/>
</dbReference>
<keyword evidence="3 6" id="KW-0812">Transmembrane</keyword>
<accession>A0A4S2MRW3</accession>
<dbReference type="PANTHER" id="PTHR12483">
    <property type="entry name" value="SOLUTE CARRIER FAMILY 31 COPPER TRANSPORTERS"/>
    <property type="match status" value="1"/>
</dbReference>
<dbReference type="Pfam" id="PF04145">
    <property type="entry name" value="Ctr"/>
    <property type="match status" value="1"/>
</dbReference>
<evidence type="ECO:0000256" key="6">
    <source>
        <dbReference type="RuleBase" id="RU367022"/>
    </source>
</evidence>
<evidence type="ECO:0000256" key="7">
    <source>
        <dbReference type="SAM" id="MobiDB-lite"/>
    </source>
</evidence>
<dbReference type="STRING" id="341454.A0A4S2MRW3"/>
<keyword evidence="4 6" id="KW-1133">Transmembrane helix</keyword>